<dbReference type="Proteomes" id="UP000050872">
    <property type="component" value="Unassembled WGS sequence"/>
</dbReference>
<proteinExistence type="predicted"/>
<dbReference type="OrthoDB" id="2168866at2"/>
<evidence type="ECO:0000313" key="1">
    <source>
        <dbReference type="EMBL" id="KRL45988.1"/>
    </source>
</evidence>
<dbReference type="PATRIC" id="fig|1423770.3.peg.1787"/>
<accession>A0A0R1QT83</accession>
<reference evidence="1 2" key="1">
    <citation type="journal article" date="2015" name="Genome Announc.">
        <title>Expanding the biotechnology potential of lactobacilli through comparative genomics of 213 strains and associated genera.</title>
        <authorList>
            <person name="Sun Z."/>
            <person name="Harris H.M."/>
            <person name="McCann A."/>
            <person name="Guo C."/>
            <person name="Argimon S."/>
            <person name="Zhang W."/>
            <person name="Yang X."/>
            <person name="Jeffery I.B."/>
            <person name="Cooney J.C."/>
            <person name="Kagawa T.F."/>
            <person name="Liu W."/>
            <person name="Song Y."/>
            <person name="Salvetti E."/>
            <person name="Wrobel A."/>
            <person name="Rasinkangas P."/>
            <person name="Parkhill J."/>
            <person name="Rea M.C."/>
            <person name="O'Sullivan O."/>
            <person name="Ritari J."/>
            <person name="Douillard F.P."/>
            <person name="Paul Ross R."/>
            <person name="Yang R."/>
            <person name="Briner A.E."/>
            <person name="Felis G.E."/>
            <person name="de Vos W.M."/>
            <person name="Barrangou R."/>
            <person name="Klaenhammer T.R."/>
            <person name="Caufield P.W."/>
            <person name="Cui Y."/>
            <person name="Zhang H."/>
            <person name="O'Toole P.W."/>
        </authorList>
    </citation>
    <scope>NUCLEOTIDE SEQUENCE [LARGE SCALE GENOMIC DNA]</scope>
    <source>
        <strain evidence="1 2">DSM 14500</strain>
    </source>
</reference>
<dbReference type="Pfam" id="PF05565">
    <property type="entry name" value="Sipho_Gp157"/>
    <property type="match status" value="1"/>
</dbReference>
<gene>
    <name evidence="1" type="ORF">FD29_GL001745</name>
</gene>
<sequence length="158" mass="17474">MSVYKLTGKLLELQEHADDIDPTTFNDTANSIKLTLDSEYDGCMDLTTNLKSDEDGINAEIKRLQARKKAIGKSISYIRDLVAASINASGRTKVKTPNHTYSVPGTFKSEVKVTPSTVPAEFYDQKPTMNRSKVKDALLKGKTVGDGRLIQTFNMTVR</sequence>
<dbReference type="AlphaFoldDB" id="A0A0R1QT83"/>
<organism evidence="1 2">
    <name type="scientific">Companilactobacillus mindensis DSM 14500</name>
    <dbReference type="NCBI Taxonomy" id="1423770"/>
    <lineage>
        <taxon>Bacteria</taxon>
        <taxon>Bacillati</taxon>
        <taxon>Bacillota</taxon>
        <taxon>Bacilli</taxon>
        <taxon>Lactobacillales</taxon>
        <taxon>Lactobacillaceae</taxon>
        <taxon>Companilactobacillus</taxon>
    </lineage>
</organism>
<evidence type="ECO:0008006" key="3">
    <source>
        <dbReference type="Google" id="ProtNLM"/>
    </source>
</evidence>
<keyword evidence="2" id="KW-1185">Reference proteome</keyword>
<comment type="caution">
    <text evidence="1">The sequence shown here is derived from an EMBL/GenBank/DDBJ whole genome shotgun (WGS) entry which is preliminary data.</text>
</comment>
<protein>
    <recommendedName>
        <fullName evidence="3">Siphovirus Gp157 family protein</fullName>
    </recommendedName>
</protein>
<name>A0A0R1QT83_9LACO</name>
<dbReference type="EMBL" id="AZEZ01000003">
    <property type="protein sequence ID" value="KRL45988.1"/>
    <property type="molecule type" value="Genomic_DNA"/>
</dbReference>
<dbReference type="STRING" id="1423770.FD29_GL001745"/>
<dbReference type="InterPro" id="IPR008840">
    <property type="entry name" value="Sipho_Gp157"/>
</dbReference>
<dbReference type="RefSeq" id="WP_057887006.1">
    <property type="nucleotide sequence ID" value="NZ_AZEZ01000003.1"/>
</dbReference>
<evidence type="ECO:0000313" key="2">
    <source>
        <dbReference type="Proteomes" id="UP000050872"/>
    </source>
</evidence>